<sequence>FTNTGTINVDNGGVGILVRNGAVAVNAVGGNINLGGTLASCGAVTIGMASYGAGATIINNGTITVNQGAGMLVGTGTIFENNGTIVVNNGVGIEGIGSTINAGHIVVNGGIAVGSGGLSTANVGAVEIKPDGTIKINGNYTSIGGTLTTAGAIIVDGAYVDVTTGTPLFNANSVSGEVKILSNFATTGNGRTYEIEGFVNTAMGTITGTKLTPVVSPLYVAKVTDKGSLVIAKRDYNDMTLGKQFEEQYKGLDNIFKDSDGEGRDGEILKSLNKYLNDTYLNDPSGADFEREMSRTLAETRGDIYATIQGRMQDINRAFDNSFYELESSYNMTKDSSKYSVIYTDGNYKDSTLGIDDYDYKVMGLLYMKEKEGTEYGSKYGYTIGFAGSKFDFDDGGSKEDVYSLRVGAHRVKNLSEE</sequence>
<dbReference type="HOGENOM" id="CLU_030853_0_0_0"/>
<name>S2KXZ9_9FUSO</name>
<dbReference type="AlphaFoldDB" id="S2KXZ9"/>
<comment type="caution">
    <text evidence="1">The sequence shown here is derived from an EMBL/GenBank/DDBJ whole genome shotgun (WGS) entry which is preliminary data.</text>
</comment>
<feature type="non-terminal residue" evidence="1">
    <location>
        <position position="418"/>
    </location>
</feature>
<reference evidence="1 2" key="1">
    <citation type="submission" date="2012-07" db="EMBL/GenBank/DDBJ databases">
        <title>The Genome Sequence of Fusobacterium ulcerans 12_1B.</title>
        <authorList>
            <consortium name="The Broad Institute Genome Sequencing Platform"/>
            <person name="Earl A."/>
            <person name="Ward D."/>
            <person name="Feldgarden M."/>
            <person name="Gevers D."/>
            <person name="Strauss J."/>
            <person name="Ambrose C.E."/>
            <person name="Allen-Vercoe E."/>
            <person name="Walker B."/>
            <person name="Young S.K."/>
            <person name="Zeng Q."/>
            <person name="Gargeya S."/>
            <person name="Fitzgerald M."/>
            <person name="Haas B."/>
            <person name="Abouelleil A."/>
            <person name="Alvarado L."/>
            <person name="Arachchi H.M."/>
            <person name="Berlin A.M."/>
            <person name="Chapman S.B."/>
            <person name="Goldberg J."/>
            <person name="Griggs A."/>
            <person name="Gujja S."/>
            <person name="Hansen M."/>
            <person name="Howarth C."/>
            <person name="Imamovic A."/>
            <person name="Larimer J."/>
            <person name="McCowen C."/>
            <person name="Montmayeur A."/>
            <person name="Murphy C."/>
            <person name="Neiman D."/>
            <person name="Pearson M."/>
            <person name="Priest M."/>
            <person name="Roberts A."/>
            <person name="Saif S."/>
            <person name="Shea T."/>
            <person name="Sisk P."/>
            <person name="Sykes S."/>
            <person name="Wortman J."/>
            <person name="Nusbaum C."/>
            <person name="Birren B."/>
        </authorList>
    </citation>
    <scope>NUCLEOTIDE SEQUENCE [LARGE SCALE GENOMIC DNA]</scope>
    <source>
        <strain evidence="1 2">12_1B</strain>
    </source>
</reference>
<evidence type="ECO:0008006" key="3">
    <source>
        <dbReference type="Google" id="ProtNLM"/>
    </source>
</evidence>
<accession>S2KXZ9</accession>
<keyword evidence="2" id="KW-1185">Reference proteome</keyword>
<protein>
    <recommendedName>
        <fullName evidence="3">Autotransporter domain-containing protein</fullName>
    </recommendedName>
</protein>
<gene>
    <name evidence="1" type="ORF">HMPREF0402_04283</name>
</gene>
<proteinExistence type="predicted"/>
<dbReference type="Proteomes" id="UP000003233">
    <property type="component" value="Unassembled WGS sequence"/>
</dbReference>
<feature type="non-terminal residue" evidence="1">
    <location>
        <position position="1"/>
    </location>
</feature>
<dbReference type="EMBL" id="AGWJ02000032">
    <property type="protein sequence ID" value="EPC08992.1"/>
    <property type="molecule type" value="Genomic_DNA"/>
</dbReference>
<evidence type="ECO:0000313" key="1">
    <source>
        <dbReference type="EMBL" id="EPC08992.1"/>
    </source>
</evidence>
<evidence type="ECO:0000313" key="2">
    <source>
        <dbReference type="Proteomes" id="UP000003233"/>
    </source>
</evidence>
<organism evidence="1 2">
    <name type="scientific">Fusobacterium ulcerans 12-1B</name>
    <dbReference type="NCBI Taxonomy" id="457404"/>
    <lineage>
        <taxon>Bacteria</taxon>
        <taxon>Fusobacteriati</taxon>
        <taxon>Fusobacteriota</taxon>
        <taxon>Fusobacteriia</taxon>
        <taxon>Fusobacteriales</taxon>
        <taxon>Fusobacteriaceae</taxon>
        <taxon>Fusobacterium</taxon>
    </lineage>
</organism>